<protein>
    <submittedName>
        <fullName evidence="11">Putative mfs quinate protein</fullName>
    </submittedName>
</protein>
<sequence>MAGPGVKKPVNIFKLKDLGEPKNVFNWRLWFAVISFGLLGAARGVDEGLISGAFNSDDFQEYINYESYSLVERTNIKANVSAMVQIGSVGGALFAFLICDRIGRIWATRQLCILWILGIAIFMGNGGNLNAVYAGRFIAGLGVGQTPVVGPIYIAEIAPASVRGLCTCIFTGFVYLGIVLAYFTNYGAEVNIGDTTHARWLVPTSLHIMFAGVTFILTFFQYESPRFLVKKGNPEKALENMAKIRHLPVDDPYVLREVNAIRNAYEEELEATMGSSWVGVIKELLFVPSNLYRLWLSVMVQILGQWSGAGSITLYAPDFFELLGITGDNESLLVSAVFGIVKLVAAICCALFLVDFIGRKRSLLIGITCQAVAMVYVASFLTAVPEIGHQEGYELPAAELKASRGAIAMIYLSGFGWALGWNSMQYLLTSEIFPLRIRALATSIAMTLHFANQYGNSRAVPNMLLSVADGGISSKGTFWCFAAITIIGGIWVWVFVPETGGRDLESMNRLFSLPWYQIGLRGYKDAARQDIVINEKEEQALDVAAGSGQAEHADRVGEDARSIGEKRGDSRV</sequence>
<feature type="domain" description="Major facilitator superfamily (MFS) profile" evidence="10">
    <location>
        <begin position="32"/>
        <end position="500"/>
    </location>
</feature>
<dbReference type="SUPFAM" id="SSF103473">
    <property type="entry name" value="MFS general substrate transporter"/>
    <property type="match status" value="1"/>
</dbReference>
<dbReference type="AlphaFoldDB" id="M7TH79"/>
<feature type="transmembrane region" description="Helical" evidence="9">
    <location>
        <begin position="476"/>
        <end position="496"/>
    </location>
</feature>
<dbReference type="HOGENOM" id="CLU_001265_30_12_1"/>
<comment type="similarity">
    <text evidence="2 7">Belongs to the major facilitator superfamily. Sugar transporter (TC 2.A.1.1) family.</text>
</comment>
<evidence type="ECO:0000256" key="5">
    <source>
        <dbReference type="ARBA" id="ARBA00022989"/>
    </source>
</evidence>
<dbReference type="Gene3D" id="1.20.1250.20">
    <property type="entry name" value="MFS general substrate transporter like domains"/>
    <property type="match status" value="1"/>
</dbReference>
<keyword evidence="12" id="KW-1185">Reference proteome</keyword>
<feature type="transmembrane region" description="Helical" evidence="9">
    <location>
        <begin position="111"/>
        <end position="127"/>
    </location>
</feature>
<dbReference type="PROSITE" id="PS00217">
    <property type="entry name" value="SUGAR_TRANSPORT_2"/>
    <property type="match status" value="1"/>
</dbReference>
<feature type="transmembrane region" description="Helical" evidence="9">
    <location>
        <begin position="80"/>
        <end position="99"/>
    </location>
</feature>
<gene>
    <name evidence="11" type="ORF">UCREL1_6940</name>
</gene>
<evidence type="ECO:0000313" key="12">
    <source>
        <dbReference type="Proteomes" id="UP000012174"/>
    </source>
</evidence>
<evidence type="ECO:0000313" key="11">
    <source>
        <dbReference type="EMBL" id="EMR66075.1"/>
    </source>
</evidence>
<dbReference type="eggNOG" id="KOG0254">
    <property type="taxonomic scope" value="Eukaryota"/>
</dbReference>
<feature type="transmembrane region" description="Helical" evidence="9">
    <location>
        <begin position="336"/>
        <end position="356"/>
    </location>
</feature>
<feature type="transmembrane region" description="Helical" evidence="9">
    <location>
        <begin position="24"/>
        <end position="42"/>
    </location>
</feature>
<dbReference type="PROSITE" id="PS00216">
    <property type="entry name" value="SUGAR_TRANSPORT_1"/>
    <property type="match status" value="1"/>
</dbReference>
<evidence type="ECO:0000256" key="2">
    <source>
        <dbReference type="ARBA" id="ARBA00010992"/>
    </source>
</evidence>
<keyword evidence="6 9" id="KW-0472">Membrane</keyword>
<feature type="transmembrane region" description="Helical" evidence="9">
    <location>
        <begin position="162"/>
        <end position="184"/>
    </location>
</feature>
<dbReference type="InterPro" id="IPR020846">
    <property type="entry name" value="MFS_dom"/>
</dbReference>
<dbReference type="InterPro" id="IPR050360">
    <property type="entry name" value="MFS_Sugar_Transporters"/>
</dbReference>
<feature type="transmembrane region" description="Helical" evidence="9">
    <location>
        <begin position="204"/>
        <end position="222"/>
    </location>
</feature>
<name>M7TH79_EUTLA</name>
<accession>M7TH79</accession>
<dbReference type="OrthoDB" id="5296287at2759"/>
<evidence type="ECO:0000256" key="6">
    <source>
        <dbReference type="ARBA" id="ARBA00023136"/>
    </source>
</evidence>
<feature type="transmembrane region" description="Helical" evidence="9">
    <location>
        <begin position="363"/>
        <end position="384"/>
    </location>
</feature>
<dbReference type="GO" id="GO:0005351">
    <property type="term" value="F:carbohydrate:proton symporter activity"/>
    <property type="evidence" value="ECO:0007669"/>
    <property type="project" value="TreeGrafter"/>
</dbReference>
<dbReference type="InterPro" id="IPR003663">
    <property type="entry name" value="Sugar/inositol_transpt"/>
</dbReference>
<dbReference type="InterPro" id="IPR005829">
    <property type="entry name" value="Sugar_transporter_CS"/>
</dbReference>
<dbReference type="FunFam" id="1.20.1250.20:FF:000313">
    <property type="entry name" value="MFS quinate transporter"/>
    <property type="match status" value="1"/>
</dbReference>
<dbReference type="OMA" id="AISMIYV"/>
<evidence type="ECO:0000256" key="3">
    <source>
        <dbReference type="ARBA" id="ARBA00022448"/>
    </source>
</evidence>
<evidence type="ECO:0000256" key="4">
    <source>
        <dbReference type="ARBA" id="ARBA00022692"/>
    </source>
</evidence>
<dbReference type="PRINTS" id="PR00171">
    <property type="entry name" value="SUGRTRNSPORT"/>
</dbReference>
<keyword evidence="5 9" id="KW-1133">Transmembrane helix</keyword>
<dbReference type="Pfam" id="PF00083">
    <property type="entry name" value="Sugar_tr"/>
    <property type="match status" value="1"/>
</dbReference>
<comment type="subcellular location">
    <subcellularLocation>
        <location evidence="1">Membrane</location>
        <topology evidence="1">Multi-pass membrane protein</topology>
    </subcellularLocation>
</comment>
<feature type="transmembrane region" description="Helical" evidence="9">
    <location>
        <begin position="294"/>
        <end position="316"/>
    </location>
</feature>
<evidence type="ECO:0000256" key="9">
    <source>
        <dbReference type="SAM" id="Phobius"/>
    </source>
</evidence>
<dbReference type="NCBIfam" id="TIGR00879">
    <property type="entry name" value="SP"/>
    <property type="match status" value="1"/>
</dbReference>
<keyword evidence="3 7" id="KW-0813">Transport</keyword>
<dbReference type="GO" id="GO:0016020">
    <property type="term" value="C:membrane"/>
    <property type="evidence" value="ECO:0007669"/>
    <property type="project" value="UniProtKB-SubCell"/>
</dbReference>
<dbReference type="PROSITE" id="PS50850">
    <property type="entry name" value="MFS"/>
    <property type="match status" value="1"/>
</dbReference>
<evidence type="ECO:0000259" key="10">
    <source>
        <dbReference type="PROSITE" id="PS50850"/>
    </source>
</evidence>
<dbReference type="InterPro" id="IPR036259">
    <property type="entry name" value="MFS_trans_sf"/>
</dbReference>
<dbReference type="Proteomes" id="UP000012174">
    <property type="component" value="Unassembled WGS sequence"/>
</dbReference>
<proteinExistence type="inferred from homology"/>
<dbReference type="KEGG" id="ela:UCREL1_6940"/>
<feature type="transmembrane region" description="Helical" evidence="9">
    <location>
        <begin position="404"/>
        <end position="423"/>
    </location>
</feature>
<dbReference type="InterPro" id="IPR005828">
    <property type="entry name" value="MFS_sugar_transport-like"/>
</dbReference>
<organism evidence="11 12">
    <name type="scientific">Eutypa lata (strain UCR-EL1)</name>
    <name type="common">Grapevine dieback disease fungus</name>
    <name type="synonym">Eutypa armeniacae</name>
    <dbReference type="NCBI Taxonomy" id="1287681"/>
    <lineage>
        <taxon>Eukaryota</taxon>
        <taxon>Fungi</taxon>
        <taxon>Dikarya</taxon>
        <taxon>Ascomycota</taxon>
        <taxon>Pezizomycotina</taxon>
        <taxon>Sordariomycetes</taxon>
        <taxon>Xylariomycetidae</taxon>
        <taxon>Xylariales</taxon>
        <taxon>Diatrypaceae</taxon>
        <taxon>Eutypa</taxon>
    </lineage>
</organism>
<feature type="transmembrane region" description="Helical" evidence="9">
    <location>
        <begin position="133"/>
        <end position="155"/>
    </location>
</feature>
<evidence type="ECO:0000256" key="8">
    <source>
        <dbReference type="SAM" id="MobiDB-lite"/>
    </source>
</evidence>
<evidence type="ECO:0000256" key="1">
    <source>
        <dbReference type="ARBA" id="ARBA00004141"/>
    </source>
</evidence>
<reference evidence="12" key="1">
    <citation type="journal article" date="2013" name="Genome Announc.">
        <title>Draft genome sequence of the grapevine dieback fungus Eutypa lata UCR-EL1.</title>
        <authorList>
            <person name="Blanco-Ulate B."/>
            <person name="Rolshausen P.E."/>
            <person name="Cantu D."/>
        </authorList>
    </citation>
    <scope>NUCLEOTIDE SEQUENCE [LARGE SCALE GENOMIC DNA]</scope>
    <source>
        <strain evidence="12">UCR-EL1</strain>
    </source>
</reference>
<feature type="compositionally biased region" description="Basic and acidic residues" evidence="8">
    <location>
        <begin position="551"/>
        <end position="572"/>
    </location>
</feature>
<dbReference type="PANTHER" id="PTHR48022">
    <property type="entry name" value="PLASTIDIC GLUCOSE TRANSPORTER 4"/>
    <property type="match status" value="1"/>
</dbReference>
<dbReference type="PANTHER" id="PTHR48022:SF8">
    <property type="entry name" value="MAJOR FACILITATOR SUPERFAMILY (MFS) PROFILE DOMAIN-CONTAINING PROTEIN-RELATED"/>
    <property type="match status" value="1"/>
</dbReference>
<dbReference type="EMBL" id="KB706714">
    <property type="protein sequence ID" value="EMR66075.1"/>
    <property type="molecule type" value="Genomic_DNA"/>
</dbReference>
<keyword evidence="4 9" id="KW-0812">Transmembrane</keyword>
<feature type="region of interest" description="Disordered" evidence="8">
    <location>
        <begin position="543"/>
        <end position="572"/>
    </location>
</feature>
<evidence type="ECO:0000256" key="7">
    <source>
        <dbReference type="RuleBase" id="RU003346"/>
    </source>
</evidence>